<dbReference type="Proteomes" id="UP000294844">
    <property type="component" value="Unassembled WGS sequence"/>
</dbReference>
<name>A0A4R8SEN7_9MYCO</name>
<dbReference type="EMBL" id="PECM01000008">
    <property type="protein sequence ID" value="TEA04384.1"/>
    <property type="molecule type" value="Genomic_DNA"/>
</dbReference>
<accession>A0A4R8SEN7</accession>
<dbReference type="AlphaFoldDB" id="A0A4R8SEN7"/>
<dbReference type="EMBL" id="PECK01000003">
    <property type="protein sequence ID" value="TDZ95288.1"/>
    <property type="molecule type" value="Genomic_DNA"/>
</dbReference>
<comment type="caution">
    <text evidence="3">The sequence shown here is derived from an EMBL/GenBank/DDBJ whole genome shotgun (WGS) entry which is preliminary data.</text>
</comment>
<dbReference type="Proteomes" id="UP000295685">
    <property type="component" value="Unassembled WGS sequence"/>
</dbReference>
<evidence type="ECO:0000256" key="2">
    <source>
        <dbReference type="SAM" id="Phobius"/>
    </source>
</evidence>
<feature type="region of interest" description="Disordered" evidence="1">
    <location>
        <begin position="68"/>
        <end position="108"/>
    </location>
</feature>
<feature type="region of interest" description="Disordered" evidence="1">
    <location>
        <begin position="1"/>
        <end position="26"/>
    </location>
</feature>
<keyword evidence="2" id="KW-0472">Membrane</keyword>
<keyword evidence="2" id="KW-1133">Transmembrane helix</keyword>
<evidence type="ECO:0000313" key="3">
    <source>
        <dbReference type="EMBL" id="TDZ95288.1"/>
    </source>
</evidence>
<evidence type="ECO:0000313" key="5">
    <source>
        <dbReference type="Proteomes" id="UP000294844"/>
    </source>
</evidence>
<feature type="transmembrane region" description="Helical" evidence="2">
    <location>
        <begin position="35"/>
        <end position="56"/>
    </location>
</feature>
<organism evidence="3 6">
    <name type="scientific">Mycobacteroides salmoniphilum</name>
    <dbReference type="NCBI Taxonomy" id="404941"/>
    <lineage>
        <taxon>Bacteria</taxon>
        <taxon>Bacillati</taxon>
        <taxon>Actinomycetota</taxon>
        <taxon>Actinomycetes</taxon>
        <taxon>Mycobacteriales</taxon>
        <taxon>Mycobacteriaceae</taxon>
        <taxon>Mycobacteroides</taxon>
    </lineage>
</organism>
<keyword evidence="2" id="KW-0812">Transmembrane</keyword>
<keyword evidence="5" id="KW-1185">Reference proteome</keyword>
<feature type="compositionally biased region" description="Low complexity" evidence="1">
    <location>
        <begin position="73"/>
        <end position="88"/>
    </location>
</feature>
<protein>
    <submittedName>
        <fullName evidence="3">Uncharacterized protein</fullName>
    </submittedName>
</protein>
<evidence type="ECO:0000313" key="6">
    <source>
        <dbReference type="Proteomes" id="UP000295685"/>
    </source>
</evidence>
<proteinExistence type="predicted"/>
<gene>
    <name evidence="4" type="ORF">CCUG60883_01677</name>
    <name evidence="3" type="ORF">CCUG60885_01419</name>
</gene>
<evidence type="ECO:0000313" key="4">
    <source>
        <dbReference type="EMBL" id="TEA04384.1"/>
    </source>
</evidence>
<evidence type="ECO:0000256" key="1">
    <source>
        <dbReference type="SAM" id="MobiDB-lite"/>
    </source>
</evidence>
<sequence>MEPWSRPAGDIQPQGAADGMPLDYPEPRPSRRAPWIVLSAFLGILVVGLVVAVVAVGSQRSIAGMAIMSPGESPTTPSRTSVPPGSTPGAFPAPNGSQGPFGGATFSPGEKLQPISMPTYVPFNFNLPAGWGCMHTENKPLDKRVTCMDEANKGGAAGWIGSNRCADGCGKSTQDKVRAKLPVDAQSWKPIDDVTSYARMTGTLGNGMRVVRIAMTCAFASTPGGSRDTLAVAMLTGPPETEDTLQKIANELRSRVPA</sequence>
<reference evidence="5 6" key="1">
    <citation type="journal article" date="2019" name="Sci. Rep.">
        <title>Extended insight into the Mycobacterium chelonae-abscessus complex through whole genome sequencing of Mycobacterium salmoniphilum outbreak and Mycobacterium salmoniphilum-like strains.</title>
        <authorList>
            <person name="Behra P.R.K."/>
            <person name="Das S."/>
            <person name="Pettersson B.M.F."/>
            <person name="Shirreff L."/>
            <person name="DuCote T."/>
            <person name="Jacobsson K.G."/>
            <person name="Ennis D.G."/>
            <person name="Kirsebom L.A."/>
        </authorList>
    </citation>
    <scope>NUCLEOTIDE SEQUENCE [LARGE SCALE GENOMIC DNA]</scope>
    <source>
        <strain evidence="4 5">CCUG 60883</strain>
        <strain evidence="3 6">CCUG 60885</strain>
    </source>
</reference>